<feature type="compositionally biased region" description="Polar residues" evidence="2">
    <location>
        <begin position="891"/>
        <end position="900"/>
    </location>
</feature>
<feature type="transmembrane region" description="Helical" evidence="3">
    <location>
        <begin position="21"/>
        <end position="43"/>
    </location>
</feature>
<feature type="compositionally biased region" description="Basic and acidic residues" evidence="2">
    <location>
        <begin position="905"/>
        <end position="933"/>
    </location>
</feature>
<evidence type="ECO:0000256" key="3">
    <source>
        <dbReference type="SAM" id="Phobius"/>
    </source>
</evidence>
<name>A0A366HNH7_9BACT</name>
<evidence type="ECO:0000313" key="4">
    <source>
        <dbReference type="EMBL" id="RBP45045.1"/>
    </source>
</evidence>
<feature type="coiled-coil region" evidence="1">
    <location>
        <begin position="622"/>
        <end position="679"/>
    </location>
</feature>
<proteinExistence type="predicted"/>
<keyword evidence="3" id="KW-1133">Transmembrane helix</keyword>
<reference evidence="4 5" key="1">
    <citation type="submission" date="2018-06" db="EMBL/GenBank/DDBJ databases">
        <title>Genomic Encyclopedia of Type Strains, Phase IV (KMG-IV): sequencing the most valuable type-strain genomes for metagenomic binning, comparative biology and taxonomic classification.</title>
        <authorList>
            <person name="Goeker M."/>
        </authorList>
    </citation>
    <scope>NUCLEOTIDE SEQUENCE [LARGE SCALE GENOMIC DNA]</scope>
    <source>
        <strain evidence="4 5">DSM 25532</strain>
    </source>
</reference>
<organism evidence="4 5">
    <name type="scientific">Roseimicrobium gellanilyticum</name>
    <dbReference type="NCBI Taxonomy" id="748857"/>
    <lineage>
        <taxon>Bacteria</taxon>
        <taxon>Pseudomonadati</taxon>
        <taxon>Verrucomicrobiota</taxon>
        <taxon>Verrucomicrobiia</taxon>
        <taxon>Verrucomicrobiales</taxon>
        <taxon>Verrucomicrobiaceae</taxon>
        <taxon>Roseimicrobium</taxon>
    </lineage>
</organism>
<keyword evidence="3" id="KW-0472">Membrane</keyword>
<feature type="transmembrane region" description="Helical" evidence="3">
    <location>
        <begin position="55"/>
        <end position="74"/>
    </location>
</feature>
<feature type="transmembrane region" description="Helical" evidence="3">
    <location>
        <begin position="148"/>
        <end position="165"/>
    </location>
</feature>
<accession>A0A366HNH7</accession>
<feature type="coiled-coil region" evidence="1">
    <location>
        <begin position="518"/>
        <end position="574"/>
    </location>
</feature>
<evidence type="ECO:0000256" key="1">
    <source>
        <dbReference type="SAM" id="Coils"/>
    </source>
</evidence>
<dbReference type="EMBL" id="QNRR01000003">
    <property type="protein sequence ID" value="RBP45045.1"/>
    <property type="molecule type" value="Genomic_DNA"/>
</dbReference>
<keyword evidence="1" id="KW-0175">Coiled coil</keyword>
<dbReference type="OrthoDB" id="174905at2"/>
<evidence type="ECO:0008006" key="6">
    <source>
        <dbReference type="Google" id="ProtNLM"/>
    </source>
</evidence>
<gene>
    <name evidence="4" type="ORF">DES53_10340</name>
</gene>
<evidence type="ECO:0000256" key="2">
    <source>
        <dbReference type="SAM" id="MobiDB-lite"/>
    </source>
</evidence>
<feature type="compositionally biased region" description="Basic and acidic residues" evidence="2">
    <location>
        <begin position="870"/>
        <end position="885"/>
    </location>
</feature>
<protein>
    <recommendedName>
        <fullName evidence="6">DUF4175 family protein</fullName>
    </recommendedName>
</protein>
<feature type="region of interest" description="Disordered" evidence="2">
    <location>
        <begin position="815"/>
        <end position="933"/>
    </location>
</feature>
<keyword evidence="3" id="KW-0812">Transmembrane</keyword>
<dbReference type="AlphaFoldDB" id="A0A366HNH7"/>
<feature type="compositionally biased region" description="Gly residues" evidence="2">
    <location>
        <begin position="816"/>
        <end position="840"/>
    </location>
</feature>
<sequence>MASSNLHSALTRSATTVRKGLLLAGGLLAVVLVLAVLLVAGITDYYLGWEPSSRKMWVLFVLAVLVVGVLVAVLRARLLPLRDVAARADEASGAGRREIQSALELSEEETADGTLQQYLTQQTINRSVGHLAKVPQAHLWPRRETRQAWLVAGGALLLMIALVALQPRASKIITHRFLHPGTELAPYSPHEFSLGKGGAEVVYGRDISLAVDITGAPIEEEVRLLTRPDGGGEVTNLPTFRESGTRFTRKLEGVTQPLEYAFSLGRGRSVWKPLEVLWQPELEAAQVEVRPPAYAGLANAQFLLGTEDLRGLRGSQVRLRALSNRPLSGGTLEARAPQGREVIARVDGVPLEAGGKEVEFRWNIEADCVWTLNLRDVRGGQMQDPVLIAQRLLPDEKPKVELTSPGPVAFATPQSAVTLAWEVEEDFGLERVDLVRAADGFRDRTRSLTEGPGEKNLNITREVKLPTLGVRPGETLEFMLEARDRNPSLLGVGSSPPARVKIISEEEYGEQVRLRTTLAEFVERYRALREKLEAAQKSLEKVAEAAKAGDKDKLDEARKEAEKAQREAAEWFEAFAKEFPAFATDKELSELAGGLKEELEKNADELQNSNDWSDPAKAQALAKKLGERLQQGAEQLAQQEQEANDLAAVGGVLEMAAELQAARDEQREVSEALSRLAEEVALGKDTNRHKLPGLRAQQAANHERIKRVQEQLPGRLEKLPEGYENLKQGAERVLDQIDLLQVPKQMSDATSKAGQGKLTGAAADSVLARANLDQILGSSNDDFCKTCQGSQPGFCNGQGMAEQAMAQMLAALRGRAQGGRQGNSPGSGGAGGLGAVGGSGSAMEGMQLEVPIIGPPRVNLRQPPSSRGGKGNEARQTHASDESPKAADQNHLPSATSTQAGGRAWRPEDVPPKYREAVKSYFSDEPKTKESAP</sequence>
<dbReference type="RefSeq" id="WP_113958190.1">
    <property type="nucleotide sequence ID" value="NZ_QNRR01000003.1"/>
</dbReference>
<evidence type="ECO:0000313" key="5">
    <source>
        <dbReference type="Proteomes" id="UP000253426"/>
    </source>
</evidence>
<dbReference type="Proteomes" id="UP000253426">
    <property type="component" value="Unassembled WGS sequence"/>
</dbReference>
<keyword evidence="5" id="KW-1185">Reference proteome</keyword>
<comment type="caution">
    <text evidence="4">The sequence shown here is derived from an EMBL/GenBank/DDBJ whole genome shotgun (WGS) entry which is preliminary data.</text>
</comment>